<dbReference type="SUPFAM" id="SSF55811">
    <property type="entry name" value="Nudix"/>
    <property type="match status" value="1"/>
</dbReference>
<dbReference type="Proteomes" id="UP000612362">
    <property type="component" value="Unassembled WGS sequence"/>
</dbReference>
<gene>
    <name evidence="4" type="ORF">KSX_19890</name>
</gene>
<dbReference type="Pfam" id="PF00293">
    <property type="entry name" value="NUDIX"/>
    <property type="match status" value="1"/>
</dbReference>
<name>A0A8J3MRI8_9CHLR</name>
<dbReference type="PANTHER" id="PTHR43046:SF2">
    <property type="entry name" value="8-OXO-DGTP DIPHOSPHATASE-RELATED"/>
    <property type="match status" value="1"/>
</dbReference>
<keyword evidence="5" id="KW-1185">Reference proteome</keyword>
<evidence type="ECO:0000256" key="2">
    <source>
        <dbReference type="ARBA" id="ARBA00022801"/>
    </source>
</evidence>
<evidence type="ECO:0000256" key="1">
    <source>
        <dbReference type="ARBA" id="ARBA00001946"/>
    </source>
</evidence>
<evidence type="ECO:0000259" key="3">
    <source>
        <dbReference type="PROSITE" id="PS51462"/>
    </source>
</evidence>
<dbReference type="GO" id="GO:0016787">
    <property type="term" value="F:hydrolase activity"/>
    <property type="evidence" value="ECO:0007669"/>
    <property type="project" value="UniProtKB-KW"/>
</dbReference>
<protein>
    <submittedName>
        <fullName evidence="4">DNA mismatch repair protein MutT</fullName>
    </submittedName>
</protein>
<comment type="caution">
    <text evidence="4">The sequence shown here is derived from an EMBL/GenBank/DDBJ whole genome shotgun (WGS) entry which is preliminary data.</text>
</comment>
<evidence type="ECO:0000313" key="4">
    <source>
        <dbReference type="EMBL" id="GHO43826.1"/>
    </source>
</evidence>
<dbReference type="RefSeq" id="WP_220193276.1">
    <property type="nucleotide sequence ID" value="NZ_BNJF01000001.1"/>
</dbReference>
<dbReference type="PRINTS" id="PR00502">
    <property type="entry name" value="NUDIXFAMILY"/>
</dbReference>
<accession>A0A8J3MRI8</accession>
<dbReference type="CDD" id="cd04677">
    <property type="entry name" value="NUDIX_Hydrolase"/>
    <property type="match status" value="1"/>
</dbReference>
<dbReference type="AlphaFoldDB" id="A0A8J3MRI8"/>
<dbReference type="Gene3D" id="3.90.79.10">
    <property type="entry name" value="Nucleoside Triphosphate Pyrophosphohydrolase"/>
    <property type="match status" value="1"/>
</dbReference>
<dbReference type="PROSITE" id="PS51462">
    <property type="entry name" value="NUDIX"/>
    <property type="match status" value="1"/>
</dbReference>
<proteinExistence type="predicted"/>
<sequence>MNYVQELRALVGTRPLILPGAVVIVLNNVGEVLLQERREPEGTWGLPGGLMELGESWEENARREVREETGLEVQGLTLQEVFSGQECYFRCSNGDEAFALTAVFIAETYQGELRMDVLEGVALRFFNIEHLPARMLVTHRRAVEHYRDERAQRRGNM</sequence>
<dbReference type="InterPro" id="IPR020476">
    <property type="entry name" value="Nudix_hydrolase"/>
</dbReference>
<dbReference type="PANTHER" id="PTHR43046">
    <property type="entry name" value="GDP-MANNOSE MANNOSYL HYDROLASE"/>
    <property type="match status" value="1"/>
</dbReference>
<dbReference type="InterPro" id="IPR000086">
    <property type="entry name" value="NUDIX_hydrolase_dom"/>
</dbReference>
<evidence type="ECO:0000313" key="5">
    <source>
        <dbReference type="Proteomes" id="UP000612362"/>
    </source>
</evidence>
<comment type="cofactor">
    <cofactor evidence="1">
        <name>Mg(2+)</name>
        <dbReference type="ChEBI" id="CHEBI:18420"/>
    </cofactor>
</comment>
<dbReference type="InterPro" id="IPR015797">
    <property type="entry name" value="NUDIX_hydrolase-like_dom_sf"/>
</dbReference>
<reference evidence="4" key="1">
    <citation type="submission" date="2020-10" db="EMBL/GenBank/DDBJ databases">
        <title>Taxonomic study of unclassified bacteria belonging to the class Ktedonobacteria.</title>
        <authorList>
            <person name="Yabe S."/>
            <person name="Wang C.M."/>
            <person name="Zheng Y."/>
            <person name="Sakai Y."/>
            <person name="Cavaletti L."/>
            <person name="Monciardini P."/>
            <person name="Donadio S."/>
        </authorList>
    </citation>
    <scope>NUCLEOTIDE SEQUENCE</scope>
    <source>
        <strain evidence="4">SOSP1-1</strain>
    </source>
</reference>
<organism evidence="4 5">
    <name type="scientific">Ktedonospora formicarum</name>
    <dbReference type="NCBI Taxonomy" id="2778364"/>
    <lineage>
        <taxon>Bacteria</taxon>
        <taxon>Bacillati</taxon>
        <taxon>Chloroflexota</taxon>
        <taxon>Ktedonobacteria</taxon>
        <taxon>Ktedonobacterales</taxon>
        <taxon>Ktedonobacteraceae</taxon>
        <taxon>Ktedonospora</taxon>
    </lineage>
</organism>
<dbReference type="EMBL" id="BNJF01000001">
    <property type="protein sequence ID" value="GHO43826.1"/>
    <property type="molecule type" value="Genomic_DNA"/>
</dbReference>
<keyword evidence="2" id="KW-0378">Hydrolase</keyword>
<feature type="domain" description="Nudix hydrolase" evidence="3">
    <location>
        <begin position="16"/>
        <end position="149"/>
    </location>
</feature>